<dbReference type="Gene3D" id="3.40.630.30">
    <property type="match status" value="1"/>
</dbReference>
<evidence type="ECO:0000259" key="1">
    <source>
        <dbReference type="PROSITE" id="PS51186"/>
    </source>
</evidence>
<keyword evidence="3" id="KW-1185">Reference proteome</keyword>
<name>A0A916T556_9MICO</name>
<dbReference type="InterPro" id="IPR000182">
    <property type="entry name" value="GNAT_dom"/>
</dbReference>
<dbReference type="Pfam" id="PF00583">
    <property type="entry name" value="Acetyltransf_1"/>
    <property type="match status" value="1"/>
</dbReference>
<proteinExistence type="predicted"/>
<organism evidence="2 3">
    <name type="scientific">Flexivirga endophytica</name>
    <dbReference type="NCBI Taxonomy" id="1849103"/>
    <lineage>
        <taxon>Bacteria</taxon>
        <taxon>Bacillati</taxon>
        <taxon>Actinomycetota</taxon>
        <taxon>Actinomycetes</taxon>
        <taxon>Micrococcales</taxon>
        <taxon>Dermacoccaceae</taxon>
        <taxon>Flexivirga</taxon>
    </lineage>
</organism>
<accession>A0A916T556</accession>
<dbReference type="SUPFAM" id="SSF55729">
    <property type="entry name" value="Acyl-CoA N-acyltransferases (Nat)"/>
    <property type="match status" value="1"/>
</dbReference>
<sequence>MLYAMRSGCERWLAERGIEQWGVGEVSVDEIAAQVCRGEWFVGVAASHVVVGALRYLATDEDVWPDIPSGAARFVHGLMVDRRTAVAGTGAALLAWAEARATTDGIGVMRLDCVESNHRLRDFYRGLGYVEVGRHDFDGQWFSATLFEKCLAPPSD</sequence>
<dbReference type="Proteomes" id="UP000636793">
    <property type="component" value="Unassembled WGS sequence"/>
</dbReference>
<reference evidence="2" key="1">
    <citation type="journal article" date="2014" name="Int. J. Syst. Evol. Microbiol.">
        <title>Complete genome sequence of Corynebacterium casei LMG S-19264T (=DSM 44701T), isolated from a smear-ripened cheese.</title>
        <authorList>
            <consortium name="US DOE Joint Genome Institute (JGI-PGF)"/>
            <person name="Walter F."/>
            <person name="Albersmeier A."/>
            <person name="Kalinowski J."/>
            <person name="Ruckert C."/>
        </authorList>
    </citation>
    <scope>NUCLEOTIDE SEQUENCE</scope>
    <source>
        <strain evidence="2">CGMCC 1.15085</strain>
    </source>
</reference>
<evidence type="ECO:0000313" key="2">
    <source>
        <dbReference type="EMBL" id="GGB32122.1"/>
    </source>
</evidence>
<protein>
    <recommendedName>
        <fullName evidence="1">N-acetyltransferase domain-containing protein</fullName>
    </recommendedName>
</protein>
<dbReference type="GO" id="GO:0016747">
    <property type="term" value="F:acyltransferase activity, transferring groups other than amino-acyl groups"/>
    <property type="evidence" value="ECO:0007669"/>
    <property type="project" value="InterPro"/>
</dbReference>
<evidence type="ECO:0000313" key="3">
    <source>
        <dbReference type="Proteomes" id="UP000636793"/>
    </source>
</evidence>
<dbReference type="EMBL" id="BMHI01000003">
    <property type="protein sequence ID" value="GGB32122.1"/>
    <property type="molecule type" value="Genomic_DNA"/>
</dbReference>
<gene>
    <name evidence="2" type="ORF">GCM10011492_23500</name>
</gene>
<reference evidence="2" key="2">
    <citation type="submission" date="2020-09" db="EMBL/GenBank/DDBJ databases">
        <authorList>
            <person name="Sun Q."/>
            <person name="Zhou Y."/>
        </authorList>
    </citation>
    <scope>NUCLEOTIDE SEQUENCE</scope>
    <source>
        <strain evidence="2">CGMCC 1.15085</strain>
    </source>
</reference>
<dbReference type="AlphaFoldDB" id="A0A916T556"/>
<dbReference type="PROSITE" id="PS51186">
    <property type="entry name" value="GNAT"/>
    <property type="match status" value="1"/>
</dbReference>
<feature type="domain" description="N-acetyltransferase" evidence="1">
    <location>
        <begin position="1"/>
        <end position="153"/>
    </location>
</feature>
<dbReference type="InterPro" id="IPR016181">
    <property type="entry name" value="Acyl_CoA_acyltransferase"/>
</dbReference>
<comment type="caution">
    <text evidence="2">The sequence shown here is derived from an EMBL/GenBank/DDBJ whole genome shotgun (WGS) entry which is preliminary data.</text>
</comment>